<name>B0T9F2_CAUSK</name>
<dbReference type="PANTHER" id="PTHR33375">
    <property type="entry name" value="CHROMOSOME-PARTITIONING PROTEIN PARB-RELATED"/>
    <property type="match status" value="1"/>
</dbReference>
<feature type="region of interest" description="Disordered" evidence="1">
    <location>
        <begin position="656"/>
        <end position="700"/>
    </location>
</feature>
<dbReference type="EMBL" id="CP000928">
    <property type="protein sequence ID" value="ABZ74327.1"/>
    <property type="molecule type" value="Genomic_DNA"/>
</dbReference>
<dbReference type="Gene3D" id="1.10.10.2830">
    <property type="match status" value="1"/>
</dbReference>
<geneLocation type="plasmid" evidence="2">
    <name>pCAUL01</name>
</geneLocation>
<reference evidence="2" key="1">
    <citation type="submission" date="2008-01" db="EMBL/GenBank/DDBJ databases">
        <title>Complete sequence of plasmid1 pCAUL01 of Caulobacter sp. K31.</title>
        <authorList>
            <consortium name="US DOE Joint Genome Institute"/>
            <person name="Copeland A."/>
            <person name="Lucas S."/>
            <person name="Lapidus A."/>
            <person name="Barry K."/>
            <person name="Glavina del Rio T."/>
            <person name="Dalin E."/>
            <person name="Tice H."/>
            <person name="Pitluck S."/>
            <person name="Bruce D."/>
            <person name="Goodwin L."/>
            <person name="Thompson L.S."/>
            <person name="Brettin T."/>
            <person name="Detter J.C."/>
            <person name="Han C."/>
            <person name="Schmutz J."/>
            <person name="Larimer F."/>
            <person name="Land M."/>
            <person name="Hauser L."/>
            <person name="Kyrpides N."/>
            <person name="Kim E."/>
            <person name="Stephens C."/>
            <person name="Richardson P."/>
        </authorList>
    </citation>
    <scope>NUCLEOTIDE SEQUENCE [LARGE SCALE GENOMIC DNA]</scope>
    <source>
        <plasmid evidence="2">K31</plasmid>
        <plasmid evidence="2">pCAUL01</plasmid>
    </source>
</reference>
<dbReference type="KEGG" id="cak:Caul_5207"/>
<sequence length="700" mass="75111">MTPQVQVRGDAELYVSVRARLGDVGLAPENLRFDEPADEGVPQLADTMRAAGVIVAPIVRRGRKGEPPLMVLDGRRRRMALLLRKDRGEITDDYEFEVRLAVSKAAQAAAIVLPNAERAPIHTAAVIEAIGKFRKAKMDTAAIAKALGYEELEIKRLDALAGVHPKVLMAFRQGRLSLKQVRLFARIDDKAVQDELAQAALDGLLQDYQLRGRVGVGQVTAADPRFSLVGPGAYGQAGGRTSTDLFGEMPDVLLDPELLQRLWRDRVQALIAPLETQGLEVFVSTDSGFRAPDGFETLPYVYSGDLPTDARAAREAARAQIDEAVAVLGAMDLASPEAAPAMLTLIDARRALAAAGLVERELGAVLLSPDTARGVEATFYMAPARIDPDVELDDEDDQPSVGAHLSHRHHSVAQDIDIPIAQVQVSGASHTLHDARTDLATRGLIRDLADQPGAALTVLLAELFKHCVLKGLVYQGESALTLSATPYKRGAEPAHPALDGEVHARLESRRAAYKASGQRPIAFIDSLAHGEKMALLAEMIAVCLNLREMRTSLIRHAARAEAVEIAQLCGADITAHWTPDVAFLAVHSKAQLLALLDEMGVEDDRARTLKKDELVNFVVDAAADRQWAPASLSWRSTLEDTADQDGGVEVGVVADDEPEALAELQGDAEGGRNPDDASDEGSFTGAEPVEPPTSDPAIAA</sequence>
<dbReference type="SUPFAM" id="SSF109709">
    <property type="entry name" value="KorB DNA-binding domain-like"/>
    <property type="match status" value="1"/>
</dbReference>
<keyword evidence="2" id="KW-0614">Plasmid</keyword>
<accession>B0T9F2</accession>
<organism evidence="2">
    <name type="scientific">Caulobacter sp. (strain K31)</name>
    <dbReference type="NCBI Taxonomy" id="366602"/>
    <lineage>
        <taxon>Bacteria</taxon>
        <taxon>Pseudomonadati</taxon>
        <taxon>Pseudomonadota</taxon>
        <taxon>Alphaproteobacteria</taxon>
        <taxon>Caulobacterales</taxon>
        <taxon>Caulobacteraceae</taxon>
        <taxon>Caulobacter</taxon>
    </lineage>
</organism>
<dbReference type="PANTHER" id="PTHR33375:SF7">
    <property type="entry name" value="CHROMOSOME 2-PARTITIONING PROTEIN PARB-RELATED"/>
    <property type="match status" value="1"/>
</dbReference>
<dbReference type="AlphaFoldDB" id="B0T9F2"/>
<dbReference type="HOGENOM" id="CLU_022934_0_0_5"/>
<proteinExistence type="predicted"/>
<evidence type="ECO:0008006" key="3">
    <source>
        <dbReference type="Google" id="ProtNLM"/>
    </source>
</evidence>
<evidence type="ECO:0000256" key="1">
    <source>
        <dbReference type="SAM" id="MobiDB-lite"/>
    </source>
</evidence>
<protein>
    <recommendedName>
        <fullName evidence="3">ParB domain protein nuclease</fullName>
    </recommendedName>
</protein>
<gene>
    <name evidence="2" type="ordered locus">Caul_5207</name>
</gene>
<dbReference type="GO" id="GO:0007059">
    <property type="term" value="P:chromosome segregation"/>
    <property type="evidence" value="ECO:0007669"/>
    <property type="project" value="TreeGrafter"/>
</dbReference>
<dbReference type="OrthoDB" id="9813122at2"/>
<evidence type="ECO:0000313" key="2">
    <source>
        <dbReference type="EMBL" id="ABZ74327.1"/>
    </source>
</evidence>
<dbReference type="InterPro" id="IPR050336">
    <property type="entry name" value="Chromosome_partition/occlusion"/>
</dbReference>
<dbReference type="GO" id="GO:0005694">
    <property type="term" value="C:chromosome"/>
    <property type="evidence" value="ECO:0007669"/>
    <property type="project" value="TreeGrafter"/>
</dbReference>